<evidence type="ECO:0000259" key="8">
    <source>
        <dbReference type="PROSITE" id="PS50011"/>
    </source>
</evidence>
<evidence type="ECO:0000256" key="7">
    <source>
        <dbReference type="PROSITE-ProRule" id="PRU10141"/>
    </source>
</evidence>
<dbReference type="SUPFAM" id="SSF51206">
    <property type="entry name" value="cAMP-binding domain-like"/>
    <property type="match status" value="1"/>
</dbReference>
<dbReference type="SMART" id="SM00100">
    <property type="entry name" value="cNMP"/>
    <property type="match status" value="1"/>
</dbReference>
<dbReference type="PROSITE" id="PS00108">
    <property type="entry name" value="PROTEIN_KINASE_ST"/>
    <property type="match status" value="1"/>
</dbReference>
<evidence type="ECO:0000313" key="10">
    <source>
        <dbReference type="EMBL" id="QJR15039.1"/>
    </source>
</evidence>
<dbReference type="EMBL" id="CP053073">
    <property type="protein sequence ID" value="QJR15039.1"/>
    <property type="molecule type" value="Genomic_DNA"/>
</dbReference>
<dbReference type="PROSITE" id="PS50011">
    <property type="entry name" value="PROTEIN_KINASE_DOM"/>
    <property type="match status" value="1"/>
</dbReference>
<keyword evidence="4 10" id="KW-0418">Kinase</keyword>
<evidence type="ECO:0000256" key="1">
    <source>
        <dbReference type="ARBA" id="ARBA00022535"/>
    </source>
</evidence>
<evidence type="ECO:0000256" key="5">
    <source>
        <dbReference type="ARBA" id="ARBA00022840"/>
    </source>
</evidence>
<dbReference type="GO" id="GO:0030553">
    <property type="term" value="F:cGMP binding"/>
    <property type="evidence" value="ECO:0007669"/>
    <property type="project" value="UniProtKB-KW"/>
</dbReference>
<dbReference type="PROSITE" id="PS00107">
    <property type="entry name" value="PROTEIN_KINASE_ATP"/>
    <property type="match status" value="1"/>
</dbReference>
<dbReference type="Pfam" id="PF00069">
    <property type="entry name" value="Pkinase"/>
    <property type="match status" value="1"/>
</dbReference>
<sequence length="449" mass="48734">MSLETTLPAANNVSVPDNVPAKIGPYEVIGILGQGASATIYRGRELFPARQVAIKVYDPSLLASEDRALFRASFLKEVLLAKKLKHPNITQVYDAAADDERAYIVMELAESGSLDQFCAPDKLLEPRRVAQLLESACDALGYAAAHGIIHRDLKPANILMGGDGEAKVADFGVALAEFAFDTTRAALVGSPAYMAPEQLERKPVTLQTDVYSLGIVLYKMLTGSLPFDAKTPAMLTTEILLGNLKRPGEARAGVPPLLDEIFEFATARDPAQRFASWEEFAAQLRKVSEPVGDSSWMGQDHKRNLIKSAPFFKGFTPETLDEVLGMGRWFDLRAGTELVGEDDSGYSFFVLLRGQARVTRKGTLLAIHGAGQCLAETAFLLRSGAKRFSTITAATDSTLIEFDPDVLWLASPECTKHFHEALLASMAERLVHAEGALAEMLGAKAVTLF</sequence>
<evidence type="ECO:0000256" key="6">
    <source>
        <dbReference type="ARBA" id="ARBA00022992"/>
    </source>
</evidence>
<dbReference type="CDD" id="cd00038">
    <property type="entry name" value="CAP_ED"/>
    <property type="match status" value="1"/>
</dbReference>
<keyword evidence="6" id="KW-0142">cGMP-binding</keyword>
<keyword evidence="5 7" id="KW-0067">ATP-binding</keyword>
<dbReference type="Gene3D" id="2.60.120.10">
    <property type="entry name" value="Jelly Rolls"/>
    <property type="match status" value="1"/>
</dbReference>
<dbReference type="EC" id="2.7.11.1" evidence="10"/>
<dbReference type="PROSITE" id="PS50042">
    <property type="entry name" value="CNMP_BINDING_3"/>
    <property type="match status" value="1"/>
</dbReference>
<dbReference type="AlphaFoldDB" id="A0A6M4H5V0"/>
<dbReference type="InParanoid" id="A0A6M4H5V0"/>
<protein>
    <submittedName>
        <fullName evidence="10">Serine/threonine-protein kinase PknD</fullName>
        <ecNumber evidence="10">2.7.11.1</ecNumber>
    </submittedName>
</protein>
<evidence type="ECO:0000259" key="9">
    <source>
        <dbReference type="PROSITE" id="PS50042"/>
    </source>
</evidence>
<evidence type="ECO:0000256" key="4">
    <source>
        <dbReference type="ARBA" id="ARBA00022777"/>
    </source>
</evidence>
<evidence type="ECO:0000313" key="11">
    <source>
        <dbReference type="Proteomes" id="UP000503096"/>
    </source>
</evidence>
<dbReference type="Pfam" id="PF00027">
    <property type="entry name" value="cNMP_binding"/>
    <property type="match status" value="1"/>
</dbReference>
<dbReference type="Proteomes" id="UP000503096">
    <property type="component" value="Chromosome"/>
</dbReference>
<keyword evidence="1" id="KW-0140">cGMP</keyword>
<dbReference type="GO" id="GO:0004674">
    <property type="term" value="F:protein serine/threonine kinase activity"/>
    <property type="evidence" value="ECO:0007669"/>
    <property type="project" value="UniProtKB-EC"/>
</dbReference>
<dbReference type="InterPro" id="IPR018490">
    <property type="entry name" value="cNMP-bd_dom_sf"/>
</dbReference>
<dbReference type="Gene3D" id="3.30.200.20">
    <property type="entry name" value="Phosphorylase Kinase, domain 1"/>
    <property type="match status" value="1"/>
</dbReference>
<name>A0A6M4H5V0_9PROT</name>
<gene>
    <name evidence="10" type="primary">pknD_5</name>
    <name evidence="10" type="ORF">DSM104440_01855</name>
</gene>
<dbReference type="KEGG" id="upl:DSM104440_01855"/>
<dbReference type="InterPro" id="IPR000595">
    <property type="entry name" value="cNMP-bd_dom"/>
</dbReference>
<keyword evidence="11" id="KW-1185">Reference proteome</keyword>
<dbReference type="RefSeq" id="WP_171161975.1">
    <property type="nucleotide sequence ID" value="NZ_CP053073.1"/>
</dbReference>
<dbReference type="CDD" id="cd14014">
    <property type="entry name" value="STKc_PknB_like"/>
    <property type="match status" value="1"/>
</dbReference>
<reference evidence="10 11" key="1">
    <citation type="submission" date="2020-04" db="EMBL/GenBank/DDBJ databases">
        <title>Usitatibacter rugosus gen. nov., sp. nov. and Usitatibacter palustris sp. nov., novel members of Usitatibacteraceae fam. nov. within the order Nitrosomonadales isolated from soil.</title>
        <authorList>
            <person name="Huber K.J."/>
            <person name="Neumann-Schaal M."/>
            <person name="Geppert A."/>
            <person name="Luckner M."/>
            <person name="Wanner G."/>
            <person name="Overmann J."/>
        </authorList>
    </citation>
    <scope>NUCLEOTIDE SEQUENCE [LARGE SCALE GENOMIC DNA]</scope>
    <source>
        <strain evidence="10 11">Swamp67</strain>
    </source>
</reference>
<feature type="domain" description="Protein kinase" evidence="8">
    <location>
        <begin position="26"/>
        <end position="297"/>
    </location>
</feature>
<dbReference type="InterPro" id="IPR017441">
    <property type="entry name" value="Protein_kinase_ATP_BS"/>
</dbReference>
<dbReference type="PANTHER" id="PTHR43289">
    <property type="entry name" value="MITOGEN-ACTIVATED PROTEIN KINASE KINASE KINASE 20-RELATED"/>
    <property type="match status" value="1"/>
</dbReference>
<dbReference type="SUPFAM" id="SSF56112">
    <property type="entry name" value="Protein kinase-like (PK-like)"/>
    <property type="match status" value="1"/>
</dbReference>
<dbReference type="PANTHER" id="PTHR43289:SF6">
    <property type="entry name" value="SERINE_THREONINE-PROTEIN KINASE NEKL-3"/>
    <property type="match status" value="1"/>
</dbReference>
<keyword evidence="3 7" id="KW-0547">Nucleotide-binding</keyword>
<proteinExistence type="predicted"/>
<dbReference type="GO" id="GO:0005524">
    <property type="term" value="F:ATP binding"/>
    <property type="evidence" value="ECO:0007669"/>
    <property type="project" value="UniProtKB-UniRule"/>
</dbReference>
<evidence type="ECO:0000256" key="2">
    <source>
        <dbReference type="ARBA" id="ARBA00022679"/>
    </source>
</evidence>
<dbReference type="SMART" id="SM00220">
    <property type="entry name" value="S_TKc"/>
    <property type="match status" value="1"/>
</dbReference>
<dbReference type="InterPro" id="IPR000719">
    <property type="entry name" value="Prot_kinase_dom"/>
</dbReference>
<dbReference type="InterPro" id="IPR008271">
    <property type="entry name" value="Ser/Thr_kinase_AS"/>
</dbReference>
<keyword evidence="2 10" id="KW-0808">Transferase</keyword>
<feature type="domain" description="Cyclic nucleotide-binding" evidence="9">
    <location>
        <begin position="311"/>
        <end position="403"/>
    </location>
</feature>
<dbReference type="Gene3D" id="1.10.510.10">
    <property type="entry name" value="Transferase(Phosphotransferase) domain 1"/>
    <property type="match status" value="1"/>
</dbReference>
<evidence type="ECO:0000256" key="3">
    <source>
        <dbReference type="ARBA" id="ARBA00022741"/>
    </source>
</evidence>
<organism evidence="10 11">
    <name type="scientific">Usitatibacter palustris</name>
    <dbReference type="NCBI Taxonomy" id="2732487"/>
    <lineage>
        <taxon>Bacteria</taxon>
        <taxon>Pseudomonadati</taxon>
        <taxon>Pseudomonadota</taxon>
        <taxon>Betaproteobacteria</taxon>
        <taxon>Nitrosomonadales</taxon>
        <taxon>Usitatibacteraceae</taxon>
        <taxon>Usitatibacter</taxon>
    </lineage>
</organism>
<feature type="binding site" evidence="7">
    <location>
        <position position="55"/>
    </location>
    <ligand>
        <name>ATP</name>
        <dbReference type="ChEBI" id="CHEBI:30616"/>
    </ligand>
</feature>
<dbReference type="InterPro" id="IPR011009">
    <property type="entry name" value="Kinase-like_dom_sf"/>
</dbReference>
<dbReference type="InterPro" id="IPR014710">
    <property type="entry name" value="RmlC-like_jellyroll"/>
</dbReference>
<accession>A0A6M4H5V0</accession>